<gene>
    <name evidence="1" type="ORF">NQ314_008551</name>
</gene>
<evidence type="ECO:0000313" key="2">
    <source>
        <dbReference type="Proteomes" id="UP001162156"/>
    </source>
</evidence>
<dbReference type="PANTHER" id="PTHR33053">
    <property type="entry name" value="PROTEIN, PUTATIVE-RELATED"/>
    <property type="match status" value="1"/>
</dbReference>
<proteinExistence type="predicted"/>
<dbReference type="EMBL" id="JANEYF010002348">
    <property type="protein sequence ID" value="KAJ8947767.1"/>
    <property type="molecule type" value="Genomic_DNA"/>
</dbReference>
<sequence length="83" mass="9181">MSQAVKKQIEYCSLLVNIDGLPLAKSSVILISLYDSNSVVTVVGIYHGNEKPVDPNCFLKEFVEEAIHLTNNGIVFKKRKSSV</sequence>
<dbReference type="PANTHER" id="PTHR33053:SF9">
    <property type="entry name" value="AGAP000105-PA"/>
    <property type="match status" value="1"/>
</dbReference>
<reference evidence="1" key="1">
    <citation type="journal article" date="2023" name="Insect Mol. Biol.">
        <title>Genome sequencing provides insights into the evolution of gene families encoding plant cell wall-degrading enzymes in longhorned beetles.</title>
        <authorList>
            <person name="Shin N.R."/>
            <person name="Okamura Y."/>
            <person name="Kirsch R."/>
            <person name="Pauchet Y."/>
        </authorList>
    </citation>
    <scope>NUCLEOTIDE SEQUENCE</scope>
    <source>
        <strain evidence="1">RBIC_L_NR</strain>
    </source>
</reference>
<dbReference type="AlphaFoldDB" id="A0AAV8YBD6"/>
<dbReference type="Proteomes" id="UP001162156">
    <property type="component" value="Unassembled WGS sequence"/>
</dbReference>
<organism evidence="1 2">
    <name type="scientific">Rhamnusium bicolor</name>
    <dbReference type="NCBI Taxonomy" id="1586634"/>
    <lineage>
        <taxon>Eukaryota</taxon>
        <taxon>Metazoa</taxon>
        <taxon>Ecdysozoa</taxon>
        <taxon>Arthropoda</taxon>
        <taxon>Hexapoda</taxon>
        <taxon>Insecta</taxon>
        <taxon>Pterygota</taxon>
        <taxon>Neoptera</taxon>
        <taxon>Endopterygota</taxon>
        <taxon>Coleoptera</taxon>
        <taxon>Polyphaga</taxon>
        <taxon>Cucujiformia</taxon>
        <taxon>Chrysomeloidea</taxon>
        <taxon>Cerambycidae</taxon>
        <taxon>Lepturinae</taxon>
        <taxon>Rhagiini</taxon>
        <taxon>Rhamnusium</taxon>
    </lineage>
</organism>
<evidence type="ECO:0000313" key="1">
    <source>
        <dbReference type="EMBL" id="KAJ8947767.1"/>
    </source>
</evidence>
<name>A0AAV8YBD6_9CUCU</name>
<accession>A0AAV8YBD6</accession>
<comment type="caution">
    <text evidence="1">The sequence shown here is derived from an EMBL/GenBank/DDBJ whole genome shotgun (WGS) entry which is preliminary data.</text>
</comment>
<protein>
    <submittedName>
        <fullName evidence="1">Uncharacterized protein</fullName>
    </submittedName>
</protein>
<keyword evidence="2" id="KW-1185">Reference proteome</keyword>